<evidence type="ECO:0000313" key="1">
    <source>
        <dbReference type="EMBL" id="GGI20939.1"/>
    </source>
</evidence>
<reference evidence="1" key="1">
    <citation type="journal article" date="2014" name="Int. J. Syst. Evol. Microbiol.">
        <title>Complete genome sequence of Corynebacterium casei LMG S-19264T (=DSM 44701T), isolated from a smear-ripened cheese.</title>
        <authorList>
            <consortium name="US DOE Joint Genome Institute (JGI-PGF)"/>
            <person name="Walter F."/>
            <person name="Albersmeier A."/>
            <person name="Kalinowski J."/>
            <person name="Ruckert C."/>
        </authorList>
    </citation>
    <scope>NUCLEOTIDE SEQUENCE</scope>
    <source>
        <strain evidence="1">CGMCC 1.15034</strain>
    </source>
</reference>
<evidence type="ECO:0000313" key="2">
    <source>
        <dbReference type="Proteomes" id="UP000625079"/>
    </source>
</evidence>
<comment type="caution">
    <text evidence="1">The sequence shown here is derived from an EMBL/GenBank/DDBJ whole genome shotgun (WGS) entry which is preliminary data.</text>
</comment>
<dbReference type="EMBL" id="BMHC01000001">
    <property type="protein sequence ID" value="GGI20939.1"/>
    <property type="molecule type" value="Genomic_DNA"/>
</dbReference>
<dbReference type="Proteomes" id="UP000625079">
    <property type="component" value="Unassembled WGS sequence"/>
</dbReference>
<gene>
    <name evidence="1" type="ORF">GCM10010987_11880</name>
</gene>
<proteinExistence type="predicted"/>
<organism evidence="1 2">
    <name type="scientific">Bradyrhizobium guangdongense</name>
    <dbReference type="NCBI Taxonomy" id="1325090"/>
    <lineage>
        <taxon>Bacteria</taxon>
        <taxon>Pseudomonadati</taxon>
        <taxon>Pseudomonadota</taxon>
        <taxon>Alphaproteobacteria</taxon>
        <taxon>Hyphomicrobiales</taxon>
        <taxon>Nitrobacteraceae</taxon>
        <taxon>Bradyrhizobium</taxon>
    </lineage>
</organism>
<sequence length="223" mass="24327">MAAPSLSEPRPGITISANSSPPIRAAVSTSRIFGLDPAGDLAEQRIAGLMTKSVVDRLELVEVAQKHGEGRVHPPVPRQRLFDPILEQVAVCESRQAVIVGELLDPVLGCLALRDVLMHRNPAAVLAPTVGNVDDPAVGECQRIRRVFRRGKTALQIAQIFTEVRHGILMRKHLVEVHPEVNIVSWKAVHIEPLTIECDQAIIAVEHAQPLRQVAQGILELAQ</sequence>
<reference evidence="1" key="2">
    <citation type="submission" date="2022-12" db="EMBL/GenBank/DDBJ databases">
        <authorList>
            <person name="Sun Q."/>
            <person name="Zhou Y."/>
        </authorList>
    </citation>
    <scope>NUCLEOTIDE SEQUENCE</scope>
    <source>
        <strain evidence="1">CGMCC 1.15034</strain>
    </source>
</reference>
<dbReference type="AlphaFoldDB" id="A0AA88B6R5"/>
<name>A0AA88B6R5_9BRAD</name>
<protein>
    <submittedName>
        <fullName evidence="1">Uncharacterized protein</fullName>
    </submittedName>
</protein>
<accession>A0AA88B6R5</accession>